<evidence type="ECO:0000313" key="4">
    <source>
        <dbReference type="EMBL" id="CAF4777357.1"/>
    </source>
</evidence>
<dbReference type="EMBL" id="CAJOBI010143178">
    <property type="protein sequence ID" value="CAF4777357.1"/>
    <property type="molecule type" value="Genomic_DNA"/>
</dbReference>
<evidence type="ECO:0000313" key="3">
    <source>
        <dbReference type="EMBL" id="CAF4482460.1"/>
    </source>
</evidence>
<dbReference type="Gene3D" id="2.30.42.40">
    <property type="match status" value="1"/>
</dbReference>
<name>A0A8S2X8V4_9BILA</name>
<evidence type="ECO:0000256" key="1">
    <source>
        <dbReference type="SAM" id="MobiDB-lite"/>
    </source>
</evidence>
<dbReference type="Proteomes" id="UP000681967">
    <property type="component" value="Unassembled WGS sequence"/>
</dbReference>
<dbReference type="EMBL" id="CAJOBH010054395">
    <property type="protein sequence ID" value="CAF4394048.1"/>
    <property type="molecule type" value="Genomic_DNA"/>
</dbReference>
<dbReference type="EMBL" id="CAJOBH010073364">
    <property type="protein sequence ID" value="CAF4482460.1"/>
    <property type="molecule type" value="Genomic_DNA"/>
</dbReference>
<comment type="caution">
    <text evidence="3">The sequence shown here is derived from an EMBL/GenBank/DDBJ whole genome shotgun (WGS) entry which is preliminary data.</text>
</comment>
<evidence type="ECO:0000313" key="5">
    <source>
        <dbReference type="Proteomes" id="UP000681967"/>
    </source>
</evidence>
<feature type="non-terminal residue" evidence="3">
    <location>
        <position position="69"/>
    </location>
</feature>
<gene>
    <name evidence="2" type="ORF">BYL167_LOCUS31266</name>
    <name evidence="3" type="ORF">BYL167_LOCUS35197</name>
    <name evidence="4" type="ORF">SMN809_LOCUS46195</name>
</gene>
<reference evidence="3" key="1">
    <citation type="submission" date="2021-02" db="EMBL/GenBank/DDBJ databases">
        <authorList>
            <person name="Nowell W R."/>
        </authorList>
    </citation>
    <scope>NUCLEOTIDE SEQUENCE</scope>
</reference>
<protein>
    <submittedName>
        <fullName evidence="3">Uncharacterized protein</fullName>
    </submittedName>
</protein>
<dbReference type="Proteomes" id="UP000676336">
    <property type="component" value="Unassembled WGS sequence"/>
</dbReference>
<dbReference type="AlphaFoldDB" id="A0A8S2X8V4"/>
<feature type="non-terminal residue" evidence="3">
    <location>
        <position position="1"/>
    </location>
</feature>
<sequence>QKGVAVEFGQRDGIKVGHTILSINGVPTRGNNIDFSSPSPSANTDDDQPATTSTSHDVIEYLSDPVNYP</sequence>
<evidence type="ECO:0000313" key="2">
    <source>
        <dbReference type="EMBL" id="CAF4394048.1"/>
    </source>
</evidence>
<accession>A0A8S2X8V4</accession>
<feature type="compositionally biased region" description="Polar residues" evidence="1">
    <location>
        <begin position="29"/>
        <end position="56"/>
    </location>
</feature>
<organism evidence="3 5">
    <name type="scientific">Rotaria magnacalcarata</name>
    <dbReference type="NCBI Taxonomy" id="392030"/>
    <lineage>
        <taxon>Eukaryota</taxon>
        <taxon>Metazoa</taxon>
        <taxon>Spiralia</taxon>
        <taxon>Gnathifera</taxon>
        <taxon>Rotifera</taxon>
        <taxon>Eurotatoria</taxon>
        <taxon>Bdelloidea</taxon>
        <taxon>Philodinida</taxon>
        <taxon>Philodinidae</taxon>
        <taxon>Rotaria</taxon>
    </lineage>
</organism>
<proteinExistence type="predicted"/>
<feature type="region of interest" description="Disordered" evidence="1">
    <location>
        <begin position="25"/>
        <end position="69"/>
    </location>
</feature>